<feature type="transmembrane region" description="Helical" evidence="1">
    <location>
        <begin position="187"/>
        <end position="206"/>
    </location>
</feature>
<comment type="caution">
    <text evidence="2">The sequence shown here is derived from an EMBL/GenBank/DDBJ whole genome shotgun (WGS) entry which is preliminary data.</text>
</comment>
<keyword evidence="1" id="KW-0472">Membrane</keyword>
<keyword evidence="1" id="KW-1133">Transmembrane helix</keyword>
<accession>A0A951J0W0</accession>
<gene>
    <name evidence="2" type="ORF">EGN73_19240</name>
</gene>
<organism evidence="2 3">
    <name type="scientific">Arthrospiribacter ruber</name>
    <dbReference type="NCBI Taxonomy" id="2487934"/>
    <lineage>
        <taxon>Bacteria</taxon>
        <taxon>Pseudomonadati</taxon>
        <taxon>Bacteroidota</taxon>
        <taxon>Cytophagia</taxon>
        <taxon>Cytophagales</taxon>
        <taxon>Cyclobacteriaceae</taxon>
        <taxon>Arthrospiribacter</taxon>
    </lineage>
</organism>
<name>A0A951J0W0_9BACT</name>
<keyword evidence="3" id="KW-1185">Reference proteome</keyword>
<evidence type="ECO:0000256" key="1">
    <source>
        <dbReference type="SAM" id="Phobius"/>
    </source>
</evidence>
<feature type="transmembrane region" description="Helical" evidence="1">
    <location>
        <begin position="154"/>
        <end position="175"/>
    </location>
</feature>
<proteinExistence type="predicted"/>
<reference evidence="2 3" key="1">
    <citation type="journal article" date="2020" name="Syst. Appl. Microbiol.">
        <title>Arthrospiribacter ruber gen. nov., sp. nov., a novel bacterium isolated from Arthrospira cultures.</title>
        <authorList>
            <person name="Waleron M."/>
            <person name="Misztak A."/>
            <person name="Waleron M.M."/>
            <person name="Furmaniak M."/>
            <person name="Mrozik A."/>
            <person name="Waleron K."/>
        </authorList>
    </citation>
    <scope>NUCLEOTIDE SEQUENCE [LARGE SCALE GENOMIC DNA]</scope>
    <source>
        <strain evidence="2 3">DPMB0001</strain>
    </source>
</reference>
<evidence type="ECO:0000313" key="3">
    <source>
        <dbReference type="Proteomes" id="UP000727490"/>
    </source>
</evidence>
<sequence>MRKLTDIEHQIIKIRLDDLQIAYSEIYLELLDHYVTALEQEPENNFIRKKSSLDEKFAWSVVKSLEKTLEKNTNKRVAGMLWDSLKFWNYSSKEVIITLFVALIVMLAFLFKGIEGLFLTTSILSLVGIIVALKKQGKGMSFSFNPKSQKPFACVSKIILQRLGLHYGSLSWLWVVLSNWGESDPGPIGTTLGAIICASILLYNFSLIKVSITYQKPEHLILS</sequence>
<feature type="transmembrane region" description="Helical" evidence="1">
    <location>
        <begin position="95"/>
        <end position="111"/>
    </location>
</feature>
<keyword evidence="1" id="KW-0812">Transmembrane</keyword>
<protein>
    <submittedName>
        <fullName evidence="2">Uncharacterized protein</fullName>
    </submittedName>
</protein>
<evidence type="ECO:0000313" key="2">
    <source>
        <dbReference type="EMBL" id="MBW3469934.1"/>
    </source>
</evidence>
<dbReference type="AlphaFoldDB" id="A0A951J0W0"/>
<dbReference type="EMBL" id="RPHB01000010">
    <property type="protein sequence ID" value="MBW3469934.1"/>
    <property type="molecule type" value="Genomic_DNA"/>
</dbReference>
<dbReference type="Proteomes" id="UP000727490">
    <property type="component" value="Unassembled WGS sequence"/>
</dbReference>
<feature type="transmembrane region" description="Helical" evidence="1">
    <location>
        <begin position="117"/>
        <end position="133"/>
    </location>
</feature>
<dbReference type="RefSeq" id="WP_219293382.1">
    <property type="nucleotide sequence ID" value="NZ_RPHB01000010.1"/>
</dbReference>